<dbReference type="Proteomes" id="UP000005835">
    <property type="component" value="Unassembled WGS sequence"/>
</dbReference>
<dbReference type="PATRIC" id="fig|742823.3.peg.542"/>
<dbReference type="RefSeq" id="WP_005433905.1">
    <property type="nucleotide sequence ID" value="NZ_JH815514.1"/>
</dbReference>
<proteinExistence type="predicted"/>
<name>K1KIV9_9BURK</name>
<dbReference type="STRING" id="742823.HMPREF9465_00542"/>
<organism evidence="1 2">
    <name type="scientific">Sutterella wadsworthensis 2_1_59BFAA</name>
    <dbReference type="NCBI Taxonomy" id="742823"/>
    <lineage>
        <taxon>Bacteria</taxon>
        <taxon>Pseudomonadati</taxon>
        <taxon>Pseudomonadota</taxon>
        <taxon>Betaproteobacteria</taxon>
        <taxon>Burkholderiales</taxon>
        <taxon>Sutterellaceae</taxon>
        <taxon>Sutterella</taxon>
    </lineage>
</organism>
<evidence type="ECO:0000313" key="2">
    <source>
        <dbReference type="Proteomes" id="UP000005835"/>
    </source>
</evidence>
<gene>
    <name evidence="1" type="ORF">HMPREF9465_00542</name>
</gene>
<dbReference type="AlphaFoldDB" id="K1KIV9"/>
<protein>
    <submittedName>
        <fullName evidence="1">Uncharacterized protein</fullName>
    </submittedName>
</protein>
<sequence>MTTKAPERWLRVDGSVVSCTESVKVLNENWHEACDMLQEMFEDAVLLGCGKEAFRAEFRRLIDGLDCDYKELLQPVEAKGVKGD</sequence>
<evidence type="ECO:0000313" key="1">
    <source>
        <dbReference type="EMBL" id="EKB31674.1"/>
    </source>
</evidence>
<dbReference type="HOGENOM" id="CLU_191965_0_0_4"/>
<keyword evidence="2" id="KW-1185">Reference proteome</keyword>
<accession>K1KIV9</accession>
<dbReference type="OrthoDB" id="5297125at2"/>
<dbReference type="eggNOG" id="ENOG503330W">
    <property type="taxonomic scope" value="Bacteria"/>
</dbReference>
<dbReference type="EMBL" id="ADMG01000017">
    <property type="protein sequence ID" value="EKB31674.1"/>
    <property type="molecule type" value="Genomic_DNA"/>
</dbReference>
<reference evidence="1 2" key="1">
    <citation type="submission" date="2012-05" db="EMBL/GenBank/DDBJ databases">
        <title>The Genome Sequence of Sutterella wadsworthensis 2_1_59BFAA.</title>
        <authorList>
            <consortium name="The Broad Institute Genome Sequencing Platform"/>
            <person name="Earl A."/>
            <person name="Ward D."/>
            <person name="Feldgarden M."/>
            <person name="Gevers D."/>
            <person name="Daigneault M."/>
            <person name="Strauss J."/>
            <person name="Allen-Vercoe E."/>
            <person name="Walker B."/>
            <person name="Young S.K."/>
            <person name="Zeng Q."/>
            <person name="Gargeya S."/>
            <person name="Fitzgerald M."/>
            <person name="Haas B."/>
            <person name="Abouelleil A."/>
            <person name="Alvarado L."/>
            <person name="Arachchi H.M."/>
            <person name="Berlin A.M."/>
            <person name="Chapman S.B."/>
            <person name="Goldberg J."/>
            <person name="Griggs A."/>
            <person name="Gujja S."/>
            <person name="Hansen M."/>
            <person name="Howarth C."/>
            <person name="Imamovic A."/>
            <person name="Larimer J."/>
            <person name="McCowen C."/>
            <person name="Montmayeur A."/>
            <person name="Murphy C."/>
            <person name="Neiman D."/>
            <person name="Pearson M."/>
            <person name="Priest M."/>
            <person name="Roberts A."/>
            <person name="Saif S."/>
            <person name="Shea T."/>
            <person name="Sisk P."/>
            <person name="Sykes S."/>
            <person name="Wortman J."/>
            <person name="Nusbaum C."/>
            <person name="Birren B."/>
        </authorList>
    </citation>
    <scope>NUCLEOTIDE SEQUENCE [LARGE SCALE GENOMIC DNA]</scope>
    <source>
        <strain evidence="1 2">2_1_59BFAA</strain>
    </source>
</reference>
<comment type="caution">
    <text evidence="1">The sequence shown here is derived from an EMBL/GenBank/DDBJ whole genome shotgun (WGS) entry which is preliminary data.</text>
</comment>